<dbReference type="VEuPathDB" id="FungiDB:LEMA_P005990.1"/>
<feature type="compositionally biased region" description="Basic and acidic residues" evidence="1">
    <location>
        <begin position="404"/>
        <end position="414"/>
    </location>
</feature>
<dbReference type="EMBL" id="FP929139">
    <property type="protein sequence ID" value="CBY01812.1"/>
    <property type="molecule type" value="Genomic_DNA"/>
</dbReference>
<dbReference type="eggNOG" id="ENOG502RFIR">
    <property type="taxonomic scope" value="Eukaryota"/>
</dbReference>
<feature type="region of interest" description="Disordered" evidence="1">
    <location>
        <begin position="404"/>
        <end position="429"/>
    </location>
</feature>
<reference evidence="3" key="1">
    <citation type="journal article" date="2011" name="Nat. Commun.">
        <title>Effector diversification within compartments of the Leptosphaeria maculans genome affected by Repeat-Induced Point mutations.</title>
        <authorList>
            <person name="Rouxel T."/>
            <person name="Grandaubert J."/>
            <person name="Hane J.K."/>
            <person name="Hoede C."/>
            <person name="van de Wouw A.P."/>
            <person name="Couloux A."/>
            <person name="Dominguez V."/>
            <person name="Anthouard V."/>
            <person name="Bally P."/>
            <person name="Bourras S."/>
            <person name="Cozijnsen A.J."/>
            <person name="Ciuffetti L.M."/>
            <person name="Degrave A."/>
            <person name="Dilmaghani A."/>
            <person name="Duret L."/>
            <person name="Fudal I."/>
            <person name="Goodwin S.B."/>
            <person name="Gout L."/>
            <person name="Glaser N."/>
            <person name="Linglin J."/>
            <person name="Kema G.H.J."/>
            <person name="Lapalu N."/>
            <person name="Lawrence C.B."/>
            <person name="May K."/>
            <person name="Meyer M."/>
            <person name="Ollivier B."/>
            <person name="Poulain J."/>
            <person name="Schoch C.L."/>
            <person name="Simon A."/>
            <person name="Spatafora J.W."/>
            <person name="Stachowiak A."/>
            <person name="Turgeon B.G."/>
            <person name="Tyler B.M."/>
            <person name="Vincent D."/>
            <person name="Weissenbach J."/>
            <person name="Amselem J."/>
            <person name="Quesneville H."/>
            <person name="Oliver R.P."/>
            <person name="Wincker P."/>
            <person name="Balesdent M.-H."/>
            <person name="Howlett B.J."/>
        </authorList>
    </citation>
    <scope>NUCLEOTIDE SEQUENCE [LARGE SCALE GENOMIC DNA]</scope>
    <source>
        <strain evidence="3">JN3 / isolate v23.1.3 / race Av1-4-5-6-7-8</strain>
    </source>
</reference>
<proteinExistence type="predicted"/>
<name>E5AF23_LEPMJ</name>
<dbReference type="OrthoDB" id="5418695at2759"/>
<evidence type="ECO:0000256" key="1">
    <source>
        <dbReference type="SAM" id="MobiDB-lite"/>
    </source>
</evidence>
<dbReference type="Proteomes" id="UP000002668">
    <property type="component" value="Genome"/>
</dbReference>
<dbReference type="InParanoid" id="E5AF23"/>
<keyword evidence="3" id="KW-1185">Reference proteome</keyword>
<dbReference type="AlphaFoldDB" id="E5AF23"/>
<evidence type="ECO:0000313" key="2">
    <source>
        <dbReference type="EMBL" id="CBY01812.1"/>
    </source>
</evidence>
<dbReference type="GeneID" id="13285910"/>
<sequence length="659" mass="73704">MAFCCADCTYTHHRTLTSSYYFDCYTYFDNQSSFDFHEVICPQQAPAMLPRSDQFLRPPPPLGLEFPPSQPQFVEPPQVAGTQKTVYIISWSSERVYNDPHGMSSLDRVLPPRVPALFTIWCQKWRPPVSEICEMYSGVSPQVQDVILESRTANRHIKYAVTKIINYLNAGYHVAHVQTTCHAGTHRSVATAEIIGQEMRRRVSNVLSSPHKIFPHVLSSQWRPIANCTTVTPRDTTALVNNWRRHTCATSDHFQSGLSRPKIILVSHPRVPGCSYSQTPRSMSLICHGRSGPEHPPHCLTCHPSCDTLVRVRRAVQRCLTCHQELPYDQTRQVAVKASLRAPTRLALGGIKTAAQNYEAARYALIGPYDGAQIVDRRHVHFDIPAFKARKRCLSLCDAGNEERRYHPEAERQTRQRATRHPYNGDDKDHTVYSDFLAHQSRRRITSSGSDRTIYRQPPATQSTLITNPHKPPAHPYNTLPMVPPPPPLTFHPSLPTVYIITYSTTTYPDNISSLLTSQLPPCSPPIPHLYTIDARPFTPPSPSICSFYSGIAPLVQDIVLKDPRATKAVRRAVRDVLQFFYIGDGNGKGNGGDGNGNSNKETGLELALSVCCVFGTHRSVAVAEKIAQGVRGKVGKSGGRIRVVCRHVCRVRGVEDPF</sequence>
<gene>
    <name evidence="2" type="ORF">LEMA_P005990.1</name>
</gene>
<evidence type="ECO:0000313" key="3">
    <source>
        <dbReference type="Proteomes" id="UP000002668"/>
    </source>
</evidence>
<protein>
    <submittedName>
        <fullName evidence="2">Predicted protein</fullName>
    </submittedName>
</protein>
<accession>E5AF23</accession>
<dbReference type="HOGENOM" id="CLU_416230_0_0_1"/>
<organism evidence="2 3">
    <name type="scientific">Leptosphaeria maculans (strain JN3 / isolate v23.1.3 / race Av1-4-5-6-7-8)</name>
    <name type="common">Blackleg fungus</name>
    <name type="synonym">Phoma lingam</name>
    <dbReference type="NCBI Taxonomy" id="985895"/>
    <lineage>
        <taxon>Eukaryota</taxon>
        <taxon>Fungi</taxon>
        <taxon>Dikarya</taxon>
        <taxon>Ascomycota</taxon>
        <taxon>Pezizomycotina</taxon>
        <taxon>Dothideomycetes</taxon>
        <taxon>Pleosporomycetidae</taxon>
        <taxon>Pleosporales</taxon>
        <taxon>Pleosporineae</taxon>
        <taxon>Leptosphaeriaceae</taxon>
        <taxon>Plenodomus</taxon>
        <taxon>Plenodomus lingam/Leptosphaeria maculans species complex</taxon>
    </lineage>
</organism>